<comment type="subcellular location">
    <subcellularLocation>
        <location evidence="1 6">Membrane</location>
        <topology evidence="1 6">Multi-pass membrane protein</topology>
    </subcellularLocation>
</comment>
<keyword evidence="8" id="KW-0732">Signal</keyword>
<dbReference type="Ensembl" id="ENSELUT00000004061.3">
    <property type="protein sequence ID" value="ENSELUP00000032103.3"/>
    <property type="gene ID" value="ENSELUG00000009879.3"/>
</dbReference>
<dbReference type="GeneTree" id="ENSGT00940000157019"/>
<feature type="transmembrane region" description="Helical" evidence="6">
    <location>
        <begin position="347"/>
        <end position="368"/>
    </location>
</feature>
<keyword evidence="11" id="KW-1185">Reference proteome</keyword>
<dbReference type="GO" id="GO:0005886">
    <property type="term" value="C:plasma membrane"/>
    <property type="evidence" value="ECO:0007669"/>
    <property type="project" value="TreeGrafter"/>
</dbReference>
<evidence type="ECO:0000256" key="2">
    <source>
        <dbReference type="ARBA" id="ARBA00009671"/>
    </source>
</evidence>
<dbReference type="InParanoid" id="A0A3P8ZUZ2"/>
<feature type="region of interest" description="Disordered" evidence="7">
    <location>
        <begin position="608"/>
        <end position="628"/>
    </location>
</feature>
<feature type="compositionally biased region" description="Basic residues" evidence="7">
    <location>
        <begin position="616"/>
        <end position="628"/>
    </location>
</feature>
<sequence length="628" mass="70835">MLKHCVRLSISPMAFPLILLEFHPEAEADTVDWLLGRILTKESLGGLDLLARVISQNRAGGAIIAVGTTSERLLLEADEDLLFRPKPGCSLRAQLPEVGDPGGMSTAEGVCGILSSAECVTLLQRILARLRVGVCERVQVFRQIHLLPDEPVVASLSSNGVLTDTYPFHEAQLLQSLQGRWRHQQLLEEIRSYFGEAVALYFELQGLLVGALFLKSTMSIFLHFYALRLGWGMVLFTLSGFVWSGLFLQRWRQKSKDLERDWGTVVVDQAHSHSSTAPAASREAQGSTPPQPEGLRKMVWKRLQHSFTFLTCNLCLSSTLILMYLHLDGLVEDVLQNGGLSSICYHILVYIPEITLTVAMAGMDCLAFQMSQSLDHEQTGEKSTRKQPLLPEVILSCMFNHFAVHFYRVLVLDDVTTVRFHLAVQLATLLGLKLLSAIQFNPLRKRRVPPGDNYQELQPPIVKQITEQSSRPPCDTQTRGYLELLISYCHVMFFSGIYPKVALWCLLTIGTKSHVDLWHLCSDLRRPFPQTSHRDDTLWRRVFRGFEALAILLNSLSLWSSPDSRFLFPSTGWELLTGFLLLTLLVLGLRGAVAFLVLHLARGDGRRAEQPETRRPRLPRLHRHQHQQ</sequence>
<feature type="domain" description="Anoctamin transmembrane" evidence="9">
    <location>
        <begin position="190"/>
        <end position="597"/>
    </location>
</feature>
<dbReference type="InterPro" id="IPR049452">
    <property type="entry name" value="Anoctamin_TM"/>
</dbReference>
<dbReference type="PANTHER" id="PTHR12308">
    <property type="entry name" value="ANOCTAMIN"/>
    <property type="match status" value="1"/>
</dbReference>
<dbReference type="InterPro" id="IPR007632">
    <property type="entry name" value="Anoctamin"/>
</dbReference>
<feature type="transmembrane region" description="Helical" evidence="6">
    <location>
        <begin position="389"/>
        <end position="408"/>
    </location>
</feature>
<evidence type="ECO:0000313" key="11">
    <source>
        <dbReference type="Proteomes" id="UP000265140"/>
    </source>
</evidence>
<dbReference type="GO" id="GO:0005254">
    <property type="term" value="F:chloride channel activity"/>
    <property type="evidence" value="ECO:0007669"/>
    <property type="project" value="TreeGrafter"/>
</dbReference>
<dbReference type="Pfam" id="PF04547">
    <property type="entry name" value="Anoctamin"/>
    <property type="match status" value="1"/>
</dbReference>
<feature type="transmembrane region" description="Helical" evidence="6">
    <location>
        <begin position="193"/>
        <end position="213"/>
    </location>
</feature>
<evidence type="ECO:0000256" key="1">
    <source>
        <dbReference type="ARBA" id="ARBA00004141"/>
    </source>
</evidence>
<feature type="transmembrane region" description="Helical" evidence="6">
    <location>
        <begin position="542"/>
        <end position="559"/>
    </location>
</feature>
<feature type="chain" id="PRO_5044272929" description="Anoctamin" evidence="8">
    <location>
        <begin position="29"/>
        <end position="628"/>
    </location>
</feature>
<dbReference type="Bgee" id="ENSELUG00000009879">
    <property type="expression patterns" value="Expressed in testis"/>
</dbReference>
<evidence type="ECO:0000313" key="10">
    <source>
        <dbReference type="Ensembl" id="ENSELUP00000032103.3"/>
    </source>
</evidence>
<feature type="transmembrane region" description="Helical" evidence="6">
    <location>
        <begin position="420"/>
        <end position="438"/>
    </location>
</feature>
<feature type="region of interest" description="Disordered" evidence="7">
    <location>
        <begin position="274"/>
        <end position="293"/>
    </location>
</feature>
<reference evidence="10" key="3">
    <citation type="submission" date="2025-08" db="UniProtKB">
        <authorList>
            <consortium name="Ensembl"/>
        </authorList>
    </citation>
    <scope>IDENTIFICATION</scope>
</reference>
<evidence type="ECO:0000256" key="6">
    <source>
        <dbReference type="RuleBase" id="RU280814"/>
    </source>
</evidence>
<reference evidence="11" key="1">
    <citation type="journal article" date="2014" name="PLoS ONE">
        <title>The genome and linkage map of the northern pike (Esox lucius): conserved synteny revealed between the salmonid sister group and the Neoteleostei.</title>
        <authorList>
            <person name="Rondeau E.B."/>
            <person name="Minkley D.R."/>
            <person name="Leong J.S."/>
            <person name="Messmer A.M."/>
            <person name="Jantzen J.R."/>
            <person name="von Schalburg K.R."/>
            <person name="Lemon C."/>
            <person name="Bird N.H."/>
            <person name="Koop B.F."/>
        </authorList>
    </citation>
    <scope>NUCLEOTIDE SEQUENCE</scope>
</reference>
<evidence type="ECO:0000256" key="3">
    <source>
        <dbReference type="ARBA" id="ARBA00022692"/>
    </source>
</evidence>
<name>A0A3P8ZUZ2_ESOLU</name>
<dbReference type="AlphaFoldDB" id="A0A3P8ZUZ2"/>
<comment type="similarity">
    <text evidence="2 6">Belongs to the anoctamin family.</text>
</comment>
<keyword evidence="5 6" id="KW-0472">Membrane</keyword>
<dbReference type="PANTHER" id="PTHR12308:SF40">
    <property type="entry name" value="ANOCTAMIN-10"/>
    <property type="match status" value="1"/>
</dbReference>
<feature type="transmembrane region" description="Helical" evidence="6">
    <location>
        <begin position="579"/>
        <end position="601"/>
    </location>
</feature>
<feature type="transmembrane region" description="Helical" evidence="6">
    <location>
        <begin position="306"/>
        <end position="327"/>
    </location>
</feature>
<proteinExistence type="inferred from homology"/>
<evidence type="ECO:0000256" key="8">
    <source>
        <dbReference type="SAM" id="SignalP"/>
    </source>
</evidence>
<feature type="transmembrane region" description="Helical" evidence="6">
    <location>
        <begin position="225"/>
        <end position="248"/>
    </location>
</feature>
<protein>
    <recommendedName>
        <fullName evidence="6">Anoctamin</fullName>
    </recommendedName>
</protein>
<reference evidence="10" key="4">
    <citation type="submission" date="2025-09" db="UniProtKB">
        <authorList>
            <consortium name="Ensembl"/>
        </authorList>
    </citation>
    <scope>IDENTIFICATION</scope>
</reference>
<feature type="signal peptide" evidence="8">
    <location>
        <begin position="1"/>
        <end position="28"/>
    </location>
</feature>
<evidence type="ECO:0000256" key="4">
    <source>
        <dbReference type="ARBA" id="ARBA00022989"/>
    </source>
</evidence>
<keyword evidence="4 6" id="KW-1133">Transmembrane helix</keyword>
<reference evidence="10" key="2">
    <citation type="submission" date="2020-02" db="EMBL/GenBank/DDBJ databases">
        <title>Esox lucius (northern pike) genome, fEsoLuc1, primary haplotype.</title>
        <authorList>
            <person name="Myers G."/>
            <person name="Karagic N."/>
            <person name="Meyer A."/>
            <person name="Pippel M."/>
            <person name="Reichard M."/>
            <person name="Winkler S."/>
            <person name="Tracey A."/>
            <person name="Sims Y."/>
            <person name="Howe K."/>
            <person name="Rhie A."/>
            <person name="Formenti G."/>
            <person name="Durbin R."/>
            <person name="Fedrigo O."/>
            <person name="Jarvis E.D."/>
        </authorList>
    </citation>
    <scope>NUCLEOTIDE SEQUENCE [LARGE SCALE GENOMIC DNA]</scope>
</reference>
<evidence type="ECO:0000256" key="5">
    <source>
        <dbReference type="ARBA" id="ARBA00023136"/>
    </source>
</evidence>
<evidence type="ECO:0000259" key="9">
    <source>
        <dbReference type="Pfam" id="PF04547"/>
    </source>
</evidence>
<organism evidence="10 11">
    <name type="scientific">Esox lucius</name>
    <name type="common">Northern pike</name>
    <dbReference type="NCBI Taxonomy" id="8010"/>
    <lineage>
        <taxon>Eukaryota</taxon>
        <taxon>Metazoa</taxon>
        <taxon>Chordata</taxon>
        <taxon>Craniata</taxon>
        <taxon>Vertebrata</taxon>
        <taxon>Euteleostomi</taxon>
        <taxon>Actinopterygii</taxon>
        <taxon>Neopterygii</taxon>
        <taxon>Teleostei</taxon>
        <taxon>Protacanthopterygii</taxon>
        <taxon>Esociformes</taxon>
        <taxon>Esocidae</taxon>
        <taxon>Esox</taxon>
    </lineage>
</organism>
<gene>
    <name evidence="10" type="primary">PIGQ</name>
</gene>
<keyword evidence="3 6" id="KW-0812">Transmembrane</keyword>
<evidence type="ECO:0000256" key="7">
    <source>
        <dbReference type="SAM" id="MobiDB-lite"/>
    </source>
</evidence>
<accession>A0A3P8ZUZ2</accession>
<dbReference type="Proteomes" id="UP000265140">
    <property type="component" value="Chromosome 11"/>
</dbReference>
<dbReference type="OMA" id="PLGQHIT"/>